<keyword evidence="4" id="KW-1185">Reference proteome</keyword>
<dbReference type="GO" id="GO:0016787">
    <property type="term" value="F:hydrolase activity"/>
    <property type="evidence" value="ECO:0007669"/>
    <property type="project" value="UniProtKB-KW"/>
</dbReference>
<sequence length="334" mass="36879">MKRSLRISLLLIGILLAVLFFVGPHPATPVYSLTLPPVPQDGRALEQYIHDREAAHRLKPDNEARIVWADSAFQPTPYAVVYLHGFSASQEEGDPIHRDFARRYGCNMFLSRLDGHGIDTSDALLTMTADGLWRDAKEALQIGKALGRKVILMGTSTGGTLALKLAATYPQDVYAVINMSPNIAINDDLAFLANDPWGLQLARLVKGGKYKESGDTNALKAQYWNNKYRLEAVVQLQNLLETSMTPATFKKIHQPVLNLYYYKDEMHQDPTVRVSAILKMEQELGTPDSLKDAVPIPGAGAHVMGSRLTGHDLPAVANAINRFADSVLKMKPVH</sequence>
<dbReference type="GO" id="GO:0016020">
    <property type="term" value="C:membrane"/>
    <property type="evidence" value="ECO:0007669"/>
    <property type="project" value="TreeGrafter"/>
</dbReference>
<dbReference type="Proteomes" id="UP000570474">
    <property type="component" value="Unassembled WGS sequence"/>
</dbReference>
<accession>A0A847RPW4</accession>
<dbReference type="RefSeq" id="WP_168868927.1">
    <property type="nucleotide sequence ID" value="NZ_JABAIA010000001.1"/>
</dbReference>
<gene>
    <name evidence="3" type="ORF">HGH92_01095</name>
</gene>
<dbReference type="SUPFAM" id="SSF53474">
    <property type="entry name" value="alpha/beta-Hydrolases"/>
    <property type="match status" value="1"/>
</dbReference>
<dbReference type="PANTHER" id="PTHR43798:SF31">
    <property type="entry name" value="AB HYDROLASE SUPERFAMILY PROTEIN YCLE"/>
    <property type="match status" value="1"/>
</dbReference>
<dbReference type="InterPro" id="IPR050266">
    <property type="entry name" value="AB_hydrolase_sf"/>
</dbReference>
<evidence type="ECO:0000313" key="3">
    <source>
        <dbReference type="EMBL" id="NLR62888.1"/>
    </source>
</evidence>
<evidence type="ECO:0000256" key="1">
    <source>
        <dbReference type="ARBA" id="ARBA00022801"/>
    </source>
</evidence>
<dbReference type="Gene3D" id="3.40.50.1820">
    <property type="entry name" value="alpha/beta hydrolase"/>
    <property type="match status" value="1"/>
</dbReference>
<proteinExistence type="predicted"/>
<dbReference type="AlphaFoldDB" id="A0A847RPW4"/>
<dbReference type="InterPro" id="IPR022742">
    <property type="entry name" value="Hydrolase_4"/>
</dbReference>
<dbReference type="EMBL" id="JABAIA010000001">
    <property type="protein sequence ID" value="NLR62888.1"/>
    <property type="molecule type" value="Genomic_DNA"/>
</dbReference>
<evidence type="ECO:0000259" key="2">
    <source>
        <dbReference type="Pfam" id="PF12146"/>
    </source>
</evidence>
<dbReference type="InterPro" id="IPR029058">
    <property type="entry name" value="AB_hydrolase_fold"/>
</dbReference>
<evidence type="ECO:0000313" key="4">
    <source>
        <dbReference type="Proteomes" id="UP000570474"/>
    </source>
</evidence>
<name>A0A847RPW4_9BACT</name>
<dbReference type="PANTHER" id="PTHR43798">
    <property type="entry name" value="MONOACYLGLYCEROL LIPASE"/>
    <property type="match status" value="1"/>
</dbReference>
<reference evidence="3 4" key="1">
    <citation type="submission" date="2020-04" db="EMBL/GenBank/DDBJ databases">
        <authorList>
            <person name="Yin C."/>
        </authorList>
    </citation>
    <scope>NUCLEOTIDE SEQUENCE [LARGE SCALE GENOMIC DNA]</scope>
    <source>
        <strain evidence="3 4">Ae27</strain>
    </source>
</reference>
<protein>
    <submittedName>
        <fullName evidence="3">Alpha/beta fold hydrolase</fullName>
    </submittedName>
</protein>
<keyword evidence="1 3" id="KW-0378">Hydrolase</keyword>
<comment type="caution">
    <text evidence="3">The sequence shown here is derived from an EMBL/GenBank/DDBJ whole genome shotgun (WGS) entry which is preliminary data.</text>
</comment>
<organism evidence="3 4">
    <name type="scientific">Chitinophaga varians</name>
    <dbReference type="NCBI Taxonomy" id="2202339"/>
    <lineage>
        <taxon>Bacteria</taxon>
        <taxon>Pseudomonadati</taxon>
        <taxon>Bacteroidota</taxon>
        <taxon>Chitinophagia</taxon>
        <taxon>Chitinophagales</taxon>
        <taxon>Chitinophagaceae</taxon>
        <taxon>Chitinophaga</taxon>
    </lineage>
</organism>
<dbReference type="Pfam" id="PF12146">
    <property type="entry name" value="Hydrolase_4"/>
    <property type="match status" value="1"/>
</dbReference>
<feature type="domain" description="Serine aminopeptidase S33" evidence="2">
    <location>
        <begin position="79"/>
        <end position="207"/>
    </location>
</feature>